<feature type="active site" description="Proton acceptor" evidence="5 6">
    <location>
        <position position="352"/>
    </location>
</feature>
<gene>
    <name evidence="5" type="primary">speE</name>
    <name evidence="8" type="ORF">QQ008_01750</name>
</gene>
<protein>
    <recommendedName>
        <fullName evidence="5">Polyamine aminopropyltransferase</fullName>
    </recommendedName>
    <alternativeName>
        <fullName evidence="5">Putrescine aminopropyltransferase</fullName>
        <shortName evidence="5">PAPT</shortName>
    </alternativeName>
    <alternativeName>
        <fullName evidence="5">Spermidine synthase</fullName>
        <shortName evidence="5">SPDS</shortName>
        <shortName evidence="5">SPDSY</shortName>
        <ecNumber evidence="5">2.5.1.16</ecNumber>
    </alternativeName>
</protein>
<dbReference type="Pfam" id="PF01564">
    <property type="entry name" value="Spermine_synth"/>
    <property type="match status" value="1"/>
</dbReference>
<dbReference type="HAMAP" id="MF_00198">
    <property type="entry name" value="Spermidine_synth"/>
    <property type="match status" value="1"/>
</dbReference>
<dbReference type="Proteomes" id="UP001172082">
    <property type="component" value="Unassembled WGS sequence"/>
</dbReference>
<dbReference type="Gene3D" id="3.40.50.150">
    <property type="entry name" value="Vaccinia Virus protein VP39"/>
    <property type="match status" value="1"/>
</dbReference>
<evidence type="ECO:0000256" key="3">
    <source>
        <dbReference type="ARBA" id="ARBA00023066"/>
    </source>
</evidence>
<keyword evidence="5" id="KW-1133">Transmembrane helix</keyword>
<dbReference type="SUPFAM" id="SSF53335">
    <property type="entry name" value="S-adenosyl-L-methionine-dependent methyltransferases"/>
    <property type="match status" value="1"/>
</dbReference>
<evidence type="ECO:0000256" key="1">
    <source>
        <dbReference type="ARBA" id="ARBA00007867"/>
    </source>
</evidence>
<feature type="transmembrane region" description="Helical" evidence="5">
    <location>
        <begin position="75"/>
        <end position="95"/>
    </location>
</feature>
<keyword evidence="5" id="KW-0812">Transmembrane</keyword>
<feature type="transmembrane region" description="Helical" evidence="5">
    <location>
        <begin position="136"/>
        <end position="154"/>
    </location>
</feature>
<comment type="subcellular location">
    <subcellularLocation>
        <location evidence="5">Cell membrane</location>
        <topology evidence="5">Multi-pass membrane protein</topology>
    </subcellularLocation>
</comment>
<dbReference type="InterPro" id="IPR001045">
    <property type="entry name" value="Spermi_synthase"/>
</dbReference>
<feature type="transmembrane region" description="Helical" evidence="5">
    <location>
        <begin position="7"/>
        <end position="32"/>
    </location>
</feature>
<comment type="similarity">
    <text evidence="1 5">Belongs to the spermidine/spermine synthase family.</text>
</comment>
<evidence type="ECO:0000256" key="2">
    <source>
        <dbReference type="ARBA" id="ARBA00022679"/>
    </source>
</evidence>
<feature type="transmembrane region" description="Helical" evidence="5">
    <location>
        <begin position="185"/>
        <end position="201"/>
    </location>
</feature>
<keyword evidence="5" id="KW-0472">Membrane</keyword>
<evidence type="ECO:0000256" key="5">
    <source>
        <dbReference type="HAMAP-Rule" id="MF_00198"/>
    </source>
</evidence>
<evidence type="ECO:0000313" key="9">
    <source>
        <dbReference type="Proteomes" id="UP001172082"/>
    </source>
</evidence>
<feature type="binding site" evidence="5">
    <location>
        <position position="300"/>
    </location>
    <ligand>
        <name>S-methyl-5'-thioadenosine</name>
        <dbReference type="ChEBI" id="CHEBI:17509"/>
    </ligand>
</feature>
<comment type="subunit">
    <text evidence="5">Homodimer or homotetramer.</text>
</comment>
<sequence>MFKLKPGYLYIASFIYGLATCAFFLTTSKLTIYFLKNASIQKTVIGFCMVISIFLGYLIARQLKESIKRGDRLNFYLKLSMIPLLTLTPLFIYWIVPYTFYLSSIVYVLASVFGLIQGTLLGLLFERKTLVRNTSFFFILGIAMAAWLFSFLSINRFVDLVAIIACVEVFFMIMASGCKKIDVSSNLLIVIGISLVGRFYFEPIVFYDRQSLYDEKVILSEPTNHYWVTLTQWYNDHWMYLNNNLQLSTIDDWLYYEPMVHPAMHLAKEPKNILILGGETGCALREVLKYDFVESVTLIEIDSELRRLASDNLILQEMNQRSFQDGRVNVISRDPIGFLEKDSSVYDVVIIDAPDPANIQMNVFYSLELYQLILARLNDSGVLVTQAGSPYFATKAFRVIEKTMAAAGFSTEAMHNQVLSLGEWGWIIGSPSLNEEQLEIQLKRLHFDKIETKWINNESMQLLTSFGKDLIPVDSISVNSLSDPILHHLYVKGNWPD</sequence>
<keyword evidence="5" id="KW-1003">Cell membrane</keyword>
<keyword evidence="9" id="KW-1185">Reference proteome</keyword>
<dbReference type="RefSeq" id="WP_346750082.1">
    <property type="nucleotide sequence ID" value="NZ_JAUJEA010000001.1"/>
</dbReference>
<dbReference type="EC" id="2.5.1.16" evidence="5"/>
<dbReference type="EMBL" id="JAUJEA010000001">
    <property type="protein sequence ID" value="MDN5200055.1"/>
    <property type="molecule type" value="Genomic_DNA"/>
</dbReference>
<comment type="caution">
    <text evidence="8">The sequence shown here is derived from an EMBL/GenBank/DDBJ whole genome shotgun (WGS) entry which is preliminary data.</text>
</comment>
<proteinExistence type="inferred from homology"/>
<organism evidence="8 9">
    <name type="scientific">Splendidivirga corallicola</name>
    <dbReference type="NCBI Taxonomy" id="3051826"/>
    <lineage>
        <taxon>Bacteria</taxon>
        <taxon>Pseudomonadati</taxon>
        <taxon>Bacteroidota</taxon>
        <taxon>Cytophagia</taxon>
        <taxon>Cytophagales</taxon>
        <taxon>Splendidivirgaceae</taxon>
        <taxon>Splendidivirga</taxon>
    </lineage>
</organism>
<evidence type="ECO:0000256" key="4">
    <source>
        <dbReference type="ARBA" id="ARBA00023115"/>
    </source>
</evidence>
<evidence type="ECO:0000259" key="7">
    <source>
        <dbReference type="PROSITE" id="PS51006"/>
    </source>
</evidence>
<dbReference type="InterPro" id="IPR029063">
    <property type="entry name" value="SAM-dependent_MTases_sf"/>
</dbReference>
<dbReference type="PROSITE" id="PS51006">
    <property type="entry name" value="PABS_2"/>
    <property type="match status" value="1"/>
</dbReference>
<name>A0ABT8KKE6_9BACT</name>
<reference evidence="8" key="1">
    <citation type="submission" date="2023-06" db="EMBL/GenBank/DDBJ databases">
        <title>Genomic of Parafulvivirga corallium.</title>
        <authorList>
            <person name="Wang G."/>
        </authorList>
    </citation>
    <scope>NUCLEOTIDE SEQUENCE</scope>
    <source>
        <strain evidence="8">BMA10</strain>
    </source>
</reference>
<dbReference type="InterPro" id="IPR030374">
    <property type="entry name" value="PABS"/>
</dbReference>
<comment type="pathway">
    <text evidence="5">Amine and polyamine biosynthesis; spermidine biosynthesis; spermidine from putrescine: step 1/1.</text>
</comment>
<feature type="transmembrane region" description="Helical" evidence="5">
    <location>
        <begin position="160"/>
        <end position="178"/>
    </location>
</feature>
<comment type="caution">
    <text evidence="5">Lacks conserved residue(s) required for the propagation of feature annotation.</text>
</comment>
<feature type="domain" description="PABS" evidence="7">
    <location>
        <begin position="197"/>
        <end position="431"/>
    </location>
</feature>
<dbReference type="PANTHER" id="PTHR43317:SF1">
    <property type="entry name" value="THERMOSPERMINE SYNTHASE ACAULIS5"/>
    <property type="match status" value="1"/>
</dbReference>
<accession>A0ABT8KKE6</accession>
<comment type="catalytic activity">
    <reaction evidence="5">
        <text>S-adenosyl 3-(methylsulfanyl)propylamine + putrescine = S-methyl-5'-thioadenosine + spermidine + H(+)</text>
        <dbReference type="Rhea" id="RHEA:12721"/>
        <dbReference type="ChEBI" id="CHEBI:15378"/>
        <dbReference type="ChEBI" id="CHEBI:17509"/>
        <dbReference type="ChEBI" id="CHEBI:57443"/>
        <dbReference type="ChEBI" id="CHEBI:57834"/>
        <dbReference type="ChEBI" id="CHEBI:326268"/>
        <dbReference type="EC" id="2.5.1.16"/>
    </reaction>
</comment>
<keyword evidence="4 5" id="KW-0620">Polyamine biosynthesis</keyword>
<dbReference type="PANTHER" id="PTHR43317">
    <property type="entry name" value="THERMOSPERMINE SYNTHASE ACAULIS5"/>
    <property type="match status" value="1"/>
</dbReference>
<comment type="function">
    <text evidence="5">Catalyzes the irreversible transfer of a propylamine group from the amino donor S-adenosylmethioninamine (decarboxy-AdoMet) to putrescine (1,4-diaminobutane) to yield spermidine.</text>
</comment>
<keyword evidence="2 5" id="KW-0808">Transferase</keyword>
<feature type="transmembrane region" description="Helical" evidence="5">
    <location>
        <begin position="101"/>
        <end position="124"/>
    </location>
</feature>
<feature type="transmembrane region" description="Helical" evidence="5">
    <location>
        <begin position="44"/>
        <end position="63"/>
    </location>
</feature>
<keyword evidence="3 5" id="KW-0745">Spermidine biosynthesis</keyword>
<evidence type="ECO:0000313" key="8">
    <source>
        <dbReference type="EMBL" id="MDN5200055.1"/>
    </source>
</evidence>
<evidence type="ECO:0000256" key="6">
    <source>
        <dbReference type="PROSITE-ProRule" id="PRU00354"/>
    </source>
</evidence>